<dbReference type="RefSeq" id="XP_066702490.1">
    <property type="nucleotide sequence ID" value="XM_066842628.1"/>
</dbReference>
<name>A0ABR1QKB6_9PEZI</name>
<reference evidence="1 2" key="1">
    <citation type="submission" date="2023-01" db="EMBL/GenBank/DDBJ databases">
        <title>Analysis of 21 Apiospora genomes using comparative genomics revels a genus with tremendous synthesis potential of carbohydrate active enzymes and secondary metabolites.</title>
        <authorList>
            <person name="Sorensen T."/>
        </authorList>
    </citation>
    <scope>NUCLEOTIDE SEQUENCE [LARGE SCALE GENOMIC DNA]</scope>
    <source>
        <strain evidence="1 2">CBS 24483</strain>
    </source>
</reference>
<accession>A0ABR1QKB6</accession>
<protein>
    <submittedName>
        <fullName evidence="1">Uncharacterized protein</fullName>
    </submittedName>
</protein>
<dbReference type="GeneID" id="92075690"/>
<proteinExistence type="predicted"/>
<organism evidence="1 2">
    <name type="scientific">Apiospora aurea</name>
    <dbReference type="NCBI Taxonomy" id="335848"/>
    <lineage>
        <taxon>Eukaryota</taxon>
        <taxon>Fungi</taxon>
        <taxon>Dikarya</taxon>
        <taxon>Ascomycota</taxon>
        <taxon>Pezizomycotina</taxon>
        <taxon>Sordariomycetes</taxon>
        <taxon>Xylariomycetidae</taxon>
        <taxon>Amphisphaeriales</taxon>
        <taxon>Apiosporaceae</taxon>
        <taxon>Apiospora</taxon>
    </lineage>
</organism>
<gene>
    <name evidence="1" type="ORF">PG986_006406</name>
</gene>
<keyword evidence="2" id="KW-1185">Reference proteome</keyword>
<evidence type="ECO:0000313" key="2">
    <source>
        <dbReference type="Proteomes" id="UP001391051"/>
    </source>
</evidence>
<evidence type="ECO:0000313" key="1">
    <source>
        <dbReference type="EMBL" id="KAK7957184.1"/>
    </source>
</evidence>
<dbReference type="Proteomes" id="UP001391051">
    <property type="component" value="Unassembled WGS sequence"/>
</dbReference>
<comment type="caution">
    <text evidence="1">The sequence shown here is derived from an EMBL/GenBank/DDBJ whole genome shotgun (WGS) entry which is preliminary data.</text>
</comment>
<sequence length="304" mass="33098">MPLRLRIQEAPGSTESDVADHLDRGRNGLLAGLIRSCITEECLEDRTVWIDRRLARRLEVGRGQGADVFGRGLVEDLHAAPSVDGVGADLAIQAAAVSTQLLTGLSRRASKFERIVDEHRAHRDGATDTDDDINKVLGQVLFQIVASQIVASVIASTPTQDPGRARGPMASKLLLVLFVEIPPIPRRDVVVVQHVLGQGQLARYAVEPEQVDWRRMVVRRYGTGQGFWCRAGPRKATGSSCRSGRDLWAGGDDSQVEAAGSISRRGVAARHLQHLQAPRYDFLEEILDLVLGVPSDMLLGFGHG</sequence>
<dbReference type="EMBL" id="JAQQWE010000004">
    <property type="protein sequence ID" value="KAK7957184.1"/>
    <property type="molecule type" value="Genomic_DNA"/>
</dbReference>